<dbReference type="SMART" id="SM00671">
    <property type="entry name" value="SEL1"/>
    <property type="match status" value="7"/>
</dbReference>
<dbReference type="PANTHER" id="PTHR45641:SF19">
    <property type="entry name" value="NEPHROCYSTIN-3"/>
    <property type="match status" value="1"/>
</dbReference>
<sequence>MDEQRIQAYLQLIFSLLNCPNGQEMELLEANADLVDRVFVQELLKIAQDLIKQENLDNANRLMNIAGFLLGVYGVPSSSVTQEEYLAFWEELLDAEYESKDNTTAVYEVLQRHLNKLDTHFAQILQEAAITWISQQPKDAELIVALIETISIHISQFPLGNIANNQEIAIASFAFVLQNWEVNTEKWAQTQNNLGLAYYYRIKGDIADNIELAIAAYTKALQVHTPQTFPYNWAMTQHNLGMAYRSRIKGNKADNIELAIAAYTKALQVYTPEAFPYQWARTQNNLGNAYRNRIKGDIADNIERAIAAVTKALQVYTPEAFPQDWAMTQNNLGAAYHDRIKGDIADNIERAIAAYTKALQVYTPQAFPQYWAMTQNNLGIAYRDRIKGDIADNIELAIAAYTKALQVYTPDAFPQDWARTQNNLGTAYRDRIKGDKVDNIEFAIADYTKALQVRTPDAFPQDWASTQNALGLAYYYRIKGDKANNIERAIAAFTKALQVRTPEAFPQDWASTQNALGIAYSDRIKGDKADNIETAIAAYTKAFQVYTSQAFPEQWAGTQNNLGTAYSNRIKGDKADNIELAIAAYTQALQVYTPEAFPQLWAMMQNNLGLAYWERIKGDKADNIERAISACTKALQVRTPEAFPQDWATTQNNLGLAYYYRIKGDKADNIERAISAYTLVLQVRTFQAFPQHWAMTQNNLGNAYSNRIKGDKADNIERAISAYTLALQVRTPEAFPQDWAITQNNLGLAYWDRRKGDKADNIERAIASFQAALQVHTPDTFPIDCLRTSRSLGNLAFEIKNWQLAIESYEKAIASVERSRNWSTTDSRRHEILKEAIDVYEKMVQACINNNQLDKALEYSERSRSKTIGDIMASNRYFEQGEIDLDLKQAWQKYDDLQQQINLLTLAYETAEKQLAGTRRIATPESLQVDEEAIKQLEAQKQQTWEELRRRDPVLAGQLQVDPLNLSQIQRLIDNDKTALLSFYTTENDTHIFILLKDRLPQLFTCEGQGLKVLQSWLVYNWLIPYVAFRDAGNWEWKDKMGSVLAELSGRLQVNELIAKYLNGIEELIIVPHLMLHQIPFAALPVAVGGMGWGEVEPPGMGSQVEPGNQSRGEIGSRTQVLPGCENLEALPRQATDTRFESNTRGISIPKPQSKTQPTSPPTQYLGDKFRLRVVPSCQILSYCHNRPPLHPQPIMGIVEDATEDLPFTRYECETLAKTYQIPPTRRLQGKDATIDTVKHLLRQVQILHTSHHAASNLIEPLESALQLADGNLKLGQLLSPGWRMPDLSDAFTCNCETHLSVTDVTDEILTLSVGFLCAGARSVVSTLWSVEDLASAMLSLFYYQGREAGLSRSLALQKAQQTLRNLTGKEFAARYQSALAQHLEGLHKAMMEKHWGAANEEESQKLLEAARKIEGQQERLKRCGNENLPFDHPYYWAGFVSQGLS</sequence>
<protein>
    <submittedName>
        <fullName evidence="6">TPR domain protein</fullName>
    </submittedName>
</protein>
<dbReference type="InterPro" id="IPR011990">
    <property type="entry name" value="TPR-like_helical_dom_sf"/>
</dbReference>
<keyword evidence="1" id="KW-0677">Repeat</keyword>
<dbReference type="SMART" id="SM00028">
    <property type="entry name" value="TPR"/>
    <property type="match status" value="13"/>
</dbReference>
<dbReference type="EMBL" id="BLAY01000023">
    <property type="protein sequence ID" value="GET37164.1"/>
    <property type="molecule type" value="Genomic_DNA"/>
</dbReference>
<evidence type="ECO:0000313" key="7">
    <source>
        <dbReference type="Proteomes" id="UP001050975"/>
    </source>
</evidence>
<feature type="compositionally biased region" description="Low complexity" evidence="4">
    <location>
        <begin position="1150"/>
        <end position="1164"/>
    </location>
</feature>
<keyword evidence="2" id="KW-0802">TPR repeat</keyword>
<evidence type="ECO:0000256" key="4">
    <source>
        <dbReference type="SAM" id="MobiDB-lite"/>
    </source>
</evidence>
<dbReference type="InterPro" id="IPR024983">
    <property type="entry name" value="CHAT_dom"/>
</dbReference>
<dbReference type="Pfam" id="PF12770">
    <property type="entry name" value="CHAT"/>
    <property type="match status" value="1"/>
</dbReference>
<proteinExistence type="predicted"/>
<keyword evidence="3" id="KW-0175">Coiled coil</keyword>
<dbReference type="SUPFAM" id="SSF48452">
    <property type="entry name" value="TPR-like"/>
    <property type="match status" value="5"/>
</dbReference>
<evidence type="ECO:0000259" key="5">
    <source>
        <dbReference type="Pfam" id="PF12770"/>
    </source>
</evidence>
<dbReference type="Gene3D" id="1.25.40.10">
    <property type="entry name" value="Tetratricopeptide repeat domain"/>
    <property type="match status" value="5"/>
</dbReference>
<keyword evidence="7" id="KW-1185">Reference proteome</keyword>
<feature type="region of interest" description="Disordered" evidence="4">
    <location>
        <begin position="1133"/>
        <end position="1166"/>
    </location>
</feature>
<feature type="domain" description="CHAT" evidence="5">
    <location>
        <begin position="1163"/>
        <end position="1444"/>
    </location>
</feature>
<dbReference type="Proteomes" id="UP001050975">
    <property type="component" value="Unassembled WGS sequence"/>
</dbReference>
<dbReference type="InterPro" id="IPR019734">
    <property type="entry name" value="TPR_rpt"/>
</dbReference>
<evidence type="ECO:0000256" key="2">
    <source>
        <dbReference type="ARBA" id="ARBA00022803"/>
    </source>
</evidence>
<evidence type="ECO:0000313" key="6">
    <source>
        <dbReference type="EMBL" id="GET37164.1"/>
    </source>
</evidence>
<dbReference type="RefSeq" id="WP_226578178.1">
    <property type="nucleotide sequence ID" value="NZ_BLAY01000023.1"/>
</dbReference>
<organism evidence="6 7">
    <name type="scientific">Microseira wollei NIES-4236</name>
    <dbReference type="NCBI Taxonomy" id="2530354"/>
    <lineage>
        <taxon>Bacteria</taxon>
        <taxon>Bacillati</taxon>
        <taxon>Cyanobacteriota</taxon>
        <taxon>Cyanophyceae</taxon>
        <taxon>Oscillatoriophycideae</taxon>
        <taxon>Aerosakkonematales</taxon>
        <taxon>Aerosakkonemataceae</taxon>
        <taxon>Microseira</taxon>
    </lineage>
</organism>
<gene>
    <name evidence="6" type="ORF">MiSe_19170</name>
</gene>
<dbReference type="InterPro" id="IPR006597">
    <property type="entry name" value="Sel1-like"/>
</dbReference>
<accession>A0AAV3WG31</accession>
<name>A0AAV3WG31_9CYAN</name>
<evidence type="ECO:0000256" key="3">
    <source>
        <dbReference type="SAM" id="Coils"/>
    </source>
</evidence>
<comment type="caution">
    <text evidence="6">The sequence shown here is derived from an EMBL/GenBank/DDBJ whole genome shotgun (WGS) entry which is preliminary data.</text>
</comment>
<dbReference type="PANTHER" id="PTHR45641">
    <property type="entry name" value="TETRATRICOPEPTIDE REPEAT PROTEIN (AFU_ORTHOLOGUE AFUA_6G03870)"/>
    <property type="match status" value="1"/>
</dbReference>
<feature type="coiled-coil region" evidence="3">
    <location>
        <begin position="1400"/>
        <end position="1427"/>
    </location>
</feature>
<evidence type="ECO:0000256" key="1">
    <source>
        <dbReference type="ARBA" id="ARBA00022737"/>
    </source>
</evidence>
<reference evidence="6" key="1">
    <citation type="submission" date="2019-10" db="EMBL/GenBank/DDBJ databases">
        <title>Draft genome sequece of Microseira wollei NIES-4236.</title>
        <authorList>
            <person name="Yamaguchi H."/>
            <person name="Suzuki S."/>
            <person name="Kawachi M."/>
        </authorList>
    </citation>
    <scope>NUCLEOTIDE SEQUENCE</scope>
    <source>
        <strain evidence="6">NIES-4236</strain>
    </source>
</reference>